<protein>
    <submittedName>
        <fullName evidence="2">Uncharacterized protein</fullName>
    </submittedName>
</protein>
<gene>
    <name evidence="2" type="ORF">POI8812_01355</name>
</gene>
<organism evidence="2 3">
    <name type="scientific">Pontivivens insulae</name>
    <dbReference type="NCBI Taxonomy" id="1639689"/>
    <lineage>
        <taxon>Bacteria</taxon>
        <taxon>Pseudomonadati</taxon>
        <taxon>Pseudomonadota</taxon>
        <taxon>Alphaproteobacteria</taxon>
        <taxon>Rhodobacterales</taxon>
        <taxon>Paracoccaceae</taxon>
        <taxon>Pontivivens</taxon>
    </lineage>
</organism>
<keyword evidence="1" id="KW-1133">Transmembrane helix</keyword>
<name>A0A2R8AAG6_9RHOB</name>
<keyword evidence="1" id="KW-0472">Membrane</keyword>
<reference evidence="2 3" key="1">
    <citation type="submission" date="2018-03" db="EMBL/GenBank/DDBJ databases">
        <authorList>
            <person name="Keele B.F."/>
        </authorList>
    </citation>
    <scope>NUCLEOTIDE SEQUENCE [LARGE SCALE GENOMIC DNA]</scope>
    <source>
        <strain evidence="2 3">CeCT 8812</strain>
    </source>
</reference>
<dbReference type="RefSeq" id="WP_162844937.1">
    <property type="nucleotide sequence ID" value="NZ_OMKW01000002.1"/>
</dbReference>
<dbReference type="Proteomes" id="UP000244932">
    <property type="component" value="Unassembled WGS sequence"/>
</dbReference>
<proteinExistence type="predicted"/>
<keyword evidence="3" id="KW-1185">Reference proteome</keyword>
<dbReference type="EMBL" id="OMKW01000002">
    <property type="protein sequence ID" value="SPF29050.1"/>
    <property type="molecule type" value="Genomic_DNA"/>
</dbReference>
<evidence type="ECO:0000313" key="3">
    <source>
        <dbReference type="Proteomes" id="UP000244932"/>
    </source>
</evidence>
<accession>A0A2R8AAG6</accession>
<evidence type="ECO:0000256" key="1">
    <source>
        <dbReference type="SAM" id="Phobius"/>
    </source>
</evidence>
<keyword evidence="1" id="KW-0812">Transmembrane</keyword>
<dbReference type="AlphaFoldDB" id="A0A2R8AAG6"/>
<evidence type="ECO:0000313" key="2">
    <source>
        <dbReference type="EMBL" id="SPF29050.1"/>
    </source>
</evidence>
<sequence>MAYFAALLTMISYCFAGSFVLWTGPLAIGLPFALFCVAAGGWLMMRVHRRQVKDASAI</sequence>
<feature type="transmembrane region" description="Helical" evidence="1">
    <location>
        <begin position="26"/>
        <end position="45"/>
    </location>
</feature>